<sequence length="314" mass="33575">MCLALPLRGEAPRLAQPIDCTLGEDCYIQNYVDHDPGPGYADFTCGPLSYDGHKGTDFALISRAAMTAGVTVHAAAAGRVTALRDGMTDGVFLEDPAAVKDRECGNGVVIDHGEDWQTQYCHLQKDSVSVTKGQSVKAGAPLGRVGLSGRTEFPHVHVSLRHDGKAVDPFNPDGDHACEEMPRRTLWQDPAPHYRPGGMLSAGFSDAVPAYDHVKSGRAATVHLPADAPALVVWGFAFGGRPGDRVMLEINAPDGSRIISHTVELENPMGLFFRAAGKRRSGSAWPKGVYHGQVSLQRDGQHLGTQHTTVTIGP</sequence>
<organism evidence="3 4">
    <name type="scientific">Aquicoccus porphyridii</name>
    <dbReference type="NCBI Taxonomy" id="1852029"/>
    <lineage>
        <taxon>Bacteria</taxon>
        <taxon>Pseudomonadati</taxon>
        <taxon>Pseudomonadota</taxon>
        <taxon>Alphaproteobacteria</taxon>
        <taxon>Rhodobacterales</taxon>
        <taxon>Paracoccaceae</taxon>
        <taxon>Aquicoccus</taxon>
    </lineage>
</organism>
<dbReference type="PANTHER" id="PTHR21666">
    <property type="entry name" value="PEPTIDASE-RELATED"/>
    <property type="match status" value="1"/>
</dbReference>
<dbReference type="InterPro" id="IPR016047">
    <property type="entry name" value="M23ase_b-sheet_dom"/>
</dbReference>
<gene>
    <name evidence="3" type="ORF">FLO80_11655</name>
</gene>
<protein>
    <submittedName>
        <fullName evidence="3">M23 family metallopeptidase</fullName>
    </submittedName>
</protein>
<dbReference type="PANTHER" id="PTHR21666:SF289">
    <property type="entry name" value="L-ALA--D-GLU ENDOPEPTIDASE"/>
    <property type="match status" value="1"/>
</dbReference>
<keyword evidence="1" id="KW-0732">Signal</keyword>
<accession>A0A5A9ZC42</accession>
<dbReference type="CDD" id="cd12797">
    <property type="entry name" value="M23_peptidase"/>
    <property type="match status" value="1"/>
</dbReference>
<dbReference type="InterPro" id="IPR011055">
    <property type="entry name" value="Dup_hybrid_motif"/>
</dbReference>
<dbReference type="EMBL" id="VINQ01000008">
    <property type="protein sequence ID" value="KAA0914787.1"/>
    <property type="molecule type" value="Genomic_DNA"/>
</dbReference>
<feature type="domain" description="M23ase beta-sheet core" evidence="2">
    <location>
        <begin position="53"/>
        <end position="169"/>
    </location>
</feature>
<evidence type="ECO:0000313" key="4">
    <source>
        <dbReference type="Proteomes" id="UP000325291"/>
    </source>
</evidence>
<dbReference type="InterPro" id="IPR050570">
    <property type="entry name" value="Cell_wall_metabolism_enzyme"/>
</dbReference>
<dbReference type="AlphaFoldDB" id="A0A5A9ZC42"/>
<proteinExistence type="predicted"/>
<dbReference type="SUPFAM" id="SSF51261">
    <property type="entry name" value="Duplicated hybrid motif"/>
    <property type="match status" value="1"/>
</dbReference>
<keyword evidence="4" id="KW-1185">Reference proteome</keyword>
<dbReference type="Pfam" id="PF01551">
    <property type="entry name" value="Peptidase_M23"/>
    <property type="match status" value="1"/>
</dbReference>
<evidence type="ECO:0000259" key="2">
    <source>
        <dbReference type="Pfam" id="PF01551"/>
    </source>
</evidence>
<dbReference type="GO" id="GO:0004222">
    <property type="term" value="F:metalloendopeptidase activity"/>
    <property type="evidence" value="ECO:0007669"/>
    <property type="project" value="TreeGrafter"/>
</dbReference>
<comment type="caution">
    <text evidence="3">The sequence shown here is derived from an EMBL/GenBank/DDBJ whole genome shotgun (WGS) entry which is preliminary data.</text>
</comment>
<dbReference type="Gene3D" id="2.70.70.10">
    <property type="entry name" value="Glucose Permease (Domain IIA)"/>
    <property type="match status" value="1"/>
</dbReference>
<reference evidence="3 4" key="1">
    <citation type="submission" date="2019-07" db="EMBL/GenBank/DDBJ databases">
        <title>Aquicoccus porphyridii gen. nov., sp. nov., isolated from a small marine red alga, Porphyridium marinum.</title>
        <authorList>
            <person name="Liu L."/>
        </authorList>
    </citation>
    <scope>NUCLEOTIDE SEQUENCE [LARGE SCALE GENOMIC DNA]</scope>
    <source>
        <strain evidence="3 4">L1 8-17</strain>
    </source>
</reference>
<evidence type="ECO:0000313" key="3">
    <source>
        <dbReference type="EMBL" id="KAA0914787.1"/>
    </source>
</evidence>
<name>A0A5A9ZC42_9RHOB</name>
<evidence type="ECO:0000256" key="1">
    <source>
        <dbReference type="ARBA" id="ARBA00022729"/>
    </source>
</evidence>
<dbReference type="Proteomes" id="UP000325291">
    <property type="component" value="Unassembled WGS sequence"/>
</dbReference>